<dbReference type="SUPFAM" id="SSF111352">
    <property type="entry name" value="Ammonium transporter"/>
    <property type="match status" value="1"/>
</dbReference>
<gene>
    <name evidence="8" type="ORF">SPARVUS_LOCUS9669388</name>
</gene>
<dbReference type="InterPro" id="IPR029020">
    <property type="entry name" value="Ammonium/urea_transptr"/>
</dbReference>
<keyword evidence="4 6" id="KW-1133">Transmembrane helix</keyword>
<dbReference type="PANTHER" id="PTHR11730:SF48">
    <property type="entry name" value="AMMONIUM TRANSPORTER AMTB-LIKE DOMAIN-CONTAINING PROTEIN"/>
    <property type="match status" value="1"/>
</dbReference>
<evidence type="ECO:0000256" key="1">
    <source>
        <dbReference type="ARBA" id="ARBA00004141"/>
    </source>
</evidence>
<feature type="transmembrane region" description="Helical" evidence="6">
    <location>
        <begin position="283"/>
        <end position="302"/>
    </location>
</feature>
<feature type="transmembrane region" description="Helical" evidence="6">
    <location>
        <begin position="32"/>
        <end position="52"/>
    </location>
</feature>
<feature type="transmembrane region" description="Helical" evidence="6">
    <location>
        <begin position="120"/>
        <end position="139"/>
    </location>
</feature>
<feature type="transmembrane region" description="Helical" evidence="6">
    <location>
        <begin position="190"/>
        <end position="210"/>
    </location>
</feature>
<dbReference type="Proteomes" id="UP001162483">
    <property type="component" value="Unassembled WGS sequence"/>
</dbReference>
<keyword evidence="9" id="KW-1185">Reference proteome</keyword>
<sequence length="394" mass="43059">MFKDVHLMLFVGLGLMLSFLKLYSFGGIAFNFLIGNFAIQWSLVVQGFFYHYKEGKIHLRLENVLDAEFAAVTTLISVGAIMGRASHVQLLLFSAMEIPLFVVNDWLVNKYFHVIDIGGTIAIHIFSCYFGLGVAQILYQPELRNTHPKEATTAKSDLLSFLGTIFLWIFWPSFNSVLAKTEDAQYRAIVNTFFALSSGTITTFALSSLIDGKGRISLVHLQNASLAGGVAIGITADLISPGGAFAVGCIAAMFCILGYQYFSSFLARKIKLQDQCGIHNLHGLPGIVGTLSSIVIILSGSIDTYGSSLLLEVLGNQFLENTWTATDQALGQAAAFGVTFGMSLLGGYITGLLLRLPCFVHPSKDYFLMIDSISKCQKITTANHFPMRSFMNTC</sequence>
<evidence type="ECO:0000256" key="2">
    <source>
        <dbReference type="ARBA" id="ARBA00011036"/>
    </source>
</evidence>
<dbReference type="InterPro" id="IPR002229">
    <property type="entry name" value="RhesusRHD"/>
</dbReference>
<comment type="similarity">
    <text evidence="2">Belongs to the ammonium transporter (TC 2.A.49) family. Rh subfamily.</text>
</comment>
<name>A0ABN9EGK2_9NEOB</name>
<dbReference type="Pfam" id="PF00909">
    <property type="entry name" value="Ammonium_transp"/>
    <property type="match status" value="1"/>
</dbReference>
<feature type="transmembrane region" description="Helical" evidence="6">
    <location>
        <begin position="333"/>
        <end position="354"/>
    </location>
</feature>
<evidence type="ECO:0000256" key="4">
    <source>
        <dbReference type="ARBA" id="ARBA00022989"/>
    </source>
</evidence>
<evidence type="ECO:0000256" key="5">
    <source>
        <dbReference type="ARBA" id="ARBA00023136"/>
    </source>
</evidence>
<dbReference type="EMBL" id="CATNWA010015370">
    <property type="protein sequence ID" value="CAI9582543.1"/>
    <property type="molecule type" value="Genomic_DNA"/>
</dbReference>
<dbReference type="PANTHER" id="PTHR11730">
    <property type="entry name" value="AMMONIUM TRANSPORTER"/>
    <property type="match status" value="1"/>
</dbReference>
<keyword evidence="3 6" id="KW-0812">Transmembrane</keyword>
<evidence type="ECO:0000313" key="9">
    <source>
        <dbReference type="Proteomes" id="UP001162483"/>
    </source>
</evidence>
<dbReference type="Gene3D" id="1.10.3430.10">
    <property type="entry name" value="Ammonium transporter AmtB like domains"/>
    <property type="match status" value="1"/>
</dbReference>
<feature type="domain" description="Ammonium transporter AmtB-like" evidence="7">
    <location>
        <begin position="2"/>
        <end position="356"/>
    </location>
</feature>
<accession>A0ABN9EGK2</accession>
<reference evidence="8" key="1">
    <citation type="submission" date="2023-05" db="EMBL/GenBank/DDBJ databases">
        <authorList>
            <person name="Stuckert A."/>
        </authorList>
    </citation>
    <scope>NUCLEOTIDE SEQUENCE</scope>
</reference>
<evidence type="ECO:0000259" key="7">
    <source>
        <dbReference type="Pfam" id="PF00909"/>
    </source>
</evidence>
<comment type="caution">
    <text evidence="8">The sequence shown here is derived from an EMBL/GenBank/DDBJ whole genome shotgun (WGS) entry which is preliminary data.</text>
</comment>
<proteinExistence type="inferred from homology"/>
<evidence type="ECO:0000313" key="8">
    <source>
        <dbReference type="EMBL" id="CAI9582543.1"/>
    </source>
</evidence>
<feature type="transmembrane region" description="Helical" evidence="6">
    <location>
        <begin position="159"/>
        <end position="178"/>
    </location>
</feature>
<protein>
    <recommendedName>
        <fullName evidence="7">Ammonium transporter AmtB-like domain-containing protein</fullName>
    </recommendedName>
</protein>
<organism evidence="8 9">
    <name type="scientific">Staurois parvus</name>
    <dbReference type="NCBI Taxonomy" id="386267"/>
    <lineage>
        <taxon>Eukaryota</taxon>
        <taxon>Metazoa</taxon>
        <taxon>Chordata</taxon>
        <taxon>Craniata</taxon>
        <taxon>Vertebrata</taxon>
        <taxon>Euteleostomi</taxon>
        <taxon>Amphibia</taxon>
        <taxon>Batrachia</taxon>
        <taxon>Anura</taxon>
        <taxon>Neobatrachia</taxon>
        <taxon>Ranoidea</taxon>
        <taxon>Ranidae</taxon>
        <taxon>Staurois</taxon>
    </lineage>
</organism>
<comment type="subcellular location">
    <subcellularLocation>
        <location evidence="1">Membrane</location>
        <topology evidence="1">Multi-pass membrane protein</topology>
    </subcellularLocation>
</comment>
<evidence type="ECO:0000256" key="6">
    <source>
        <dbReference type="SAM" id="Phobius"/>
    </source>
</evidence>
<feature type="transmembrane region" description="Helical" evidence="6">
    <location>
        <begin position="7"/>
        <end position="26"/>
    </location>
</feature>
<feature type="transmembrane region" description="Helical" evidence="6">
    <location>
        <begin position="64"/>
        <end position="82"/>
    </location>
</feature>
<dbReference type="InterPro" id="IPR024041">
    <property type="entry name" value="NH4_transpt_AmtB-like_dom"/>
</dbReference>
<feature type="transmembrane region" description="Helical" evidence="6">
    <location>
        <begin position="243"/>
        <end position="262"/>
    </location>
</feature>
<dbReference type="PRINTS" id="PR00342">
    <property type="entry name" value="RHESUSRHD"/>
</dbReference>
<keyword evidence="5 6" id="KW-0472">Membrane</keyword>
<evidence type="ECO:0000256" key="3">
    <source>
        <dbReference type="ARBA" id="ARBA00022692"/>
    </source>
</evidence>